<keyword evidence="2" id="KW-0732">Signal</keyword>
<dbReference type="PANTHER" id="PTHR37423:SF5">
    <property type="entry name" value="SOLUBLE LYTIC MUREIN TRANSGLYCOSYLASE"/>
    <property type="match status" value="1"/>
</dbReference>
<dbReference type="InterPro" id="IPR008258">
    <property type="entry name" value="Transglycosylase_SLT_dom_1"/>
</dbReference>
<proteinExistence type="inferred from homology"/>
<evidence type="ECO:0000313" key="4">
    <source>
        <dbReference type="EMBL" id="QSQ15831.1"/>
    </source>
</evidence>
<dbReference type="Proteomes" id="UP000663090">
    <property type="component" value="Chromosome"/>
</dbReference>
<comment type="similarity">
    <text evidence="1">Belongs to the transglycosylase Slt family.</text>
</comment>
<dbReference type="SUPFAM" id="SSF53955">
    <property type="entry name" value="Lysozyme-like"/>
    <property type="match status" value="1"/>
</dbReference>
<gene>
    <name evidence="4" type="ORF">JY572_07180</name>
</gene>
<dbReference type="Gene3D" id="1.25.40.10">
    <property type="entry name" value="Tetratricopeptide repeat domain"/>
    <property type="match status" value="2"/>
</dbReference>
<feature type="domain" description="Transglycosylase SLT" evidence="3">
    <location>
        <begin position="547"/>
        <end position="656"/>
    </location>
</feature>
<dbReference type="SUPFAM" id="SSF48435">
    <property type="entry name" value="Bacterial muramidases"/>
    <property type="match status" value="1"/>
</dbReference>
<evidence type="ECO:0000256" key="2">
    <source>
        <dbReference type="ARBA" id="ARBA00022729"/>
    </source>
</evidence>
<keyword evidence="5" id="KW-1185">Reference proteome</keyword>
<name>A0ABX7NBF8_9BACT</name>
<dbReference type="Pfam" id="PF13432">
    <property type="entry name" value="TPR_16"/>
    <property type="match status" value="2"/>
</dbReference>
<evidence type="ECO:0000313" key="5">
    <source>
        <dbReference type="Proteomes" id="UP000663090"/>
    </source>
</evidence>
<dbReference type="RefSeq" id="WP_206717520.1">
    <property type="nucleotide sequence ID" value="NZ_CP071091.1"/>
</dbReference>
<dbReference type="SUPFAM" id="SSF48452">
    <property type="entry name" value="TPR-like"/>
    <property type="match status" value="1"/>
</dbReference>
<dbReference type="InterPro" id="IPR011990">
    <property type="entry name" value="TPR-like_helical_dom_sf"/>
</dbReference>
<evidence type="ECO:0000256" key="1">
    <source>
        <dbReference type="ARBA" id="ARBA00007734"/>
    </source>
</evidence>
<organism evidence="4 5">
    <name type="scientific">Myxococcus landrumensis</name>
    <dbReference type="NCBI Taxonomy" id="2813577"/>
    <lineage>
        <taxon>Bacteria</taxon>
        <taxon>Pseudomonadati</taxon>
        <taxon>Myxococcota</taxon>
        <taxon>Myxococcia</taxon>
        <taxon>Myxococcales</taxon>
        <taxon>Cystobacterineae</taxon>
        <taxon>Myxococcaceae</taxon>
        <taxon>Myxococcus</taxon>
    </lineage>
</organism>
<sequence>MSWMGTVAGWALGVSLGQSPTTLDAVRLHHAEATSLARREWVACVEQKCPDAGRLALLAGTLALSDGHAAEARDMLAAGPAPALLEPYRAFYLGQARFYSGDTEGAALDFARAVEAPGAPPGLVTRARARLGESLLKAGQVKQAATVLEAAVKALPTPELYYQRAQARGESGNGAGQQADLLTVALRFPTHPYADDAVKWLMEEGRPGRSWGFAERAQRTEGFLAGGAAKRALEELETLGGAKLSKEQMAKVSLLRAKGLFALGRESEADKALAVARKGPLAIAAEAELLVARRVLRADENDKARVLMAALDKKYATQPAGEEGAFFAGWIDLQSGRFAEAAKAFAAHGTRYARSRRREEGLWFRALAHLRLEEYEKAREALDSLVTTFPRSALAPQARYWMARSRELGGAKAAEVAPEYERLITTAPASFYALLSSERLRELGQPAPSSFPRPPLALELPRPPELALAVELTRAGLFRDAADEVESHVARLRSAEQALPFAHALLGLGEFGHAHTVAARHLWGRAFGSREPDALAAFYPRAFSSAVEQAAAAQQVDPFLVWAIMRRESAFKPEVMSAADARGLMQIIPKTATEIAQKLSEPAPAPADLFSPERNIRYGAWYLARLMERFAHPVLAAAAYNAGPSSVAKWAADRGTLPLDLFVESIPFRETRGYVKQVVADLFLYRAFYGPKGEQPRLSLVVPAPSKEGVAF</sequence>
<dbReference type="PROSITE" id="PS00922">
    <property type="entry name" value="TRANSGLYCOSYLASE"/>
    <property type="match status" value="1"/>
</dbReference>
<dbReference type="InterPro" id="IPR023346">
    <property type="entry name" value="Lysozyme-like_dom_sf"/>
</dbReference>
<dbReference type="PANTHER" id="PTHR37423">
    <property type="entry name" value="SOLUBLE LYTIC MUREIN TRANSGLYCOSYLASE-RELATED"/>
    <property type="match status" value="1"/>
</dbReference>
<dbReference type="EMBL" id="CP071091">
    <property type="protein sequence ID" value="QSQ15831.1"/>
    <property type="molecule type" value="Genomic_DNA"/>
</dbReference>
<dbReference type="Gene3D" id="1.10.530.10">
    <property type="match status" value="1"/>
</dbReference>
<accession>A0ABX7NBF8</accession>
<reference evidence="4 5" key="1">
    <citation type="submission" date="2021-02" db="EMBL/GenBank/DDBJ databases">
        <title>De Novo genome assembly of isolated myxobacteria.</title>
        <authorList>
            <person name="Stevens D.C."/>
        </authorList>
    </citation>
    <scope>NUCLEOTIDE SEQUENCE [LARGE SCALE GENOMIC DNA]</scope>
    <source>
        <strain evidence="4 5">SCHIC003</strain>
    </source>
</reference>
<evidence type="ECO:0000259" key="3">
    <source>
        <dbReference type="Pfam" id="PF01464"/>
    </source>
</evidence>
<dbReference type="InterPro" id="IPR000189">
    <property type="entry name" value="Transglyc_AS"/>
</dbReference>
<dbReference type="CDD" id="cd13401">
    <property type="entry name" value="Slt70-like"/>
    <property type="match status" value="1"/>
</dbReference>
<dbReference type="InterPro" id="IPR008939">
    <property type="entry name" value="Lytic_TGlycosylase_superhlx_U"/>
</dbReference>
<protein>
    <submittedName>
        <fullName evidence="4">Transglycosylase SLT domain-containing protein</fullName>
    </submittedName>
</protein>
<dbReference type="Pfam" id="PF01464">
    <property type="entry name" value="SLT"/>
    <property type="match status" value="1"/>
</dbReference>